<dbReference type="SUPFAM" id="SSF51735">
    <property type="entry name" value="NAD(P)-binding Rossmann-fold domains"/>
    <property type="match status" value="1"/>
</dbReference>
<dbReference type="RefSeq" id="WP_092861566.1">
    <property type="nucleotide sequence ID" value="NZ_FOQH01000008.1"/>
</dbReference>
<dbReference type="EMBL" id="FOQH01000008">
    <property type="protein sequence ID" value="SFI59653.1"/>
    <property type="molecule type" value="Genomic_DNA"/>
</dbReference>
<keyword evidence="4" id="KW-1185">Reference proteome</keyword>
<dbReference type="PRINTS" id="PR00081">
    <property type="entry name" value="GDHRDH"/>
</dbReference>
<dbReference type="PANTHER" id="PTHR24321:SF8">
    <property type="entry name" value="ESTRADIOL 17-BETA-DEHYDROGENASE 8-RELATED"/>
    <property type="match status" value="1"/>
</dbReference>
<dbReference type="OrthoDB" id="9792355at2"/>
<protein>
    <submittedName>
        <fullName evidence="3">NAD(P)-dependent dehydrogenase, short-chain alcohol dehydrogenase family</fullName>
    </submittedName>
</protein>
<dbReference type="Pfam" id="PF13561">
    <property type="entry name" value="adh_short_C2"/>
    <property type="match status" value="1"/>
</dbReference>
<evidence type="ECO:0000256" key="1">
    <source>
        <dbReference type="ARBA" id="ARBA00006484"/>
    </source>
</evidence>
<dbReference type="AlphaFoldDB" id="A0A1I3JH95"/>
<dbReference type="GO" id="GO:0016491">
    <property type="term" value="F:oxidoreductase activity"/>
    <property type="evidence" value="ECO:0007669"/>
    <property type="project" value="UniProtKB-KW"/>
</dbReference>
<dbReference type="FunFam" id="3.40.50.720:FF:000084">
    <property type="entry name" value="Short-chain dehydrogenase reductase"/>
    <property type="match status" value="1"/>
</dbReference>
<dbReference type="InterPro" id="IPR020904">
    <property type="entry name" value="Sc_DH/Rdtase_CS"/>
</dbReference>
<dbReference type="PANTHER" id="PTHR24321">
    <property type="entry name" value="DEHYDROGENASES, SHORT CHAIN"/>
    <property type="match status" value="1"/>
</dbReference>
<dbReference type="InterPro" id="IPR002347">
    <property type="entry name" value="SDR_fam"/>
</dbReference>
<dbReference type="NCBIfam" id="NF005559">
    <property type="entry name" value="PRK07231.1"/>
    <property type="match status" value="1"/>
</dbReference>
<dbReference type="PRINTS" id="PR00080">
    <property type="entry name" value="SDRFAMILY"/>
</dbReference>
<comment type="similarity">
    <text evidence="1">Belongs to the short-chain dehydrogenases/reductases (SDR) family.</text>
</comment>
<sequence length="248" mass="25533">MPGFDGKVALVTGAGSGIGRATAVQLAGEGARVVVSDLVSQLAQATHDEIRDAGGEAEIAVADVASAQDHARTVAAAVSRWGALHLAVNNAGVAGVRAPLHEQTLEDWDRIISINLTGVFLGMRAQIPQMLKAGGGAIVNIASILGSVGRANATGYVASKHAVVGMTRAAAMDYAEQGVRINAVGPGYIRTPLVENAVADLDPIVQLHPVKRLGRPEEVGELIAFLLSDRASFMTGGYHVVDGGYTAQ</sequence>
<evidence type="ECO:0000256" key="2">
    <source>
        <dbReference type="ARBA" id="ARBA00023002"/>
    </source>
</evidence>
<organism evidence="3 4">
    <name type="scientific">Albimonas pacifica</name>
    <dbReference type="NCBI Taxonomy" id="1114924"/>
    <lineage>
        <taxon>Bacteria</taxon>
        <taxon>Pseudomonadati</taxon>
        <taxon>Pseudomonadota</taxon>
        <taxon>Alphaproteobacteria</taxon>
        <taxon>Rhodobacterales</taxon>
        <taxon>Paracoccaceae</taxon>
        <taxon>Albimonas</taxon>
    </lineage>
</organism>
<keyword evidence="2" id="KW-0560">Oxidoreductase</keyword>
<evidence type="ECO:0000313" key="4">
    <source>
        <dbReference type="Proteomes" id="UP000199377"/>
    </source>
</evidence>
<evidence type="ECO:0000313" key="3">
    <source>
        <dbReference type="EMBL" id="SFI59653.1"/>
    </source>
</evidence>
<dbReference type="Gene3D" id="3.40.50.720">
    <property type="entry name" value="NAD(P)-binding Rossmann-like Domain"/>
    <property type="match status" value="1"/>
</dbReference>
<gene>
    <name evidence="3" type="ORF">SAMN05216258_1087</name>
</gene>
<dbReference type="Proteomes" id="UP000199377">
    <property type="component" value="Unassembled WGS sequence"/>
</dbReference>
<accession>A0A1I3JH95</accession>
<dbReference type="InterPro" id="IPR036291">
    <property type="entry name" value="NAD(P)-bd_dom_sf"/>
</dbReference>
<reference evidence="3 4" key="1">
    <citation type="submission" date="2016-10" db="EMBL/GenBank/DDBJ databases">
        <authorList>
            <person name="de Groot N.N."/>
        </authorList>
    </citation>
    <scope>NUCLEOTIDE SEQUENCE [LARGE SCALE GENOMIC DNA]</scope>
    <source>
        <strain evidence="3 4">CGMCC 1.11030</strain>
    </source>
</reference>
<proteinExistence type="inferred from homology"/>
<dbReference type="PROSITE" id="PS00061">
    <property type="entry name" value="ADH_SHORT"/>
    <property type="match status" value="1"/>
</dbReference>
<name>A0A1I3JH95_9RHOB</name>
<dbReference type="STRING" id="1114924.SAMN05216258_1087"/>